<dbReference type="AlphaFoldDB" id="A0A1Q9D8G0"/>
<evidence type="ECO:0000313" key="2">
    <source>
        <dbReference type="EMBL" id="OLP91418.1"/>
    </source>
</evidence>
<feature type="region of interest" description="Disordered" evidence="1">
    <location>
        <begin position="40"/>
        <end position="76"/>
    </location>
</feature>
<gene>
    <name evidence="2" type="ORF">AK812_SmicGene26913</name>
</gene>
<proteinExistence type="predicted"/>
<name>A0A1Q9D8G0_SYMMI</name>
<reference evidence="2 3" key="1">
    <citation type="submission" date="2016-02" db="EMBL/GenBank/DDBJ databases">
        <title>Genome analysis of coral dinoflagellate symbionts highlights evolutionary adaptations to a symbiotic lifestyle.</title>
        <authorList>
            <person name="Aranda M."/>
            <person name="Li Y."/>
            <person name="Liew Y.J."/>
            <person name="Baumgarten S."/>
            <person name="Simakov O."/>
            <person name="Wilson M."/>
            <person name="Piel J."/>
            <person name="Ashoor H."/>
            <person name="Bougouffa S."/>
            <person name="Bajic V.B."/>
            <person name="Ryu T."/>
            <person name="Ravasi T."/>
            <person name="Bayer T."/>
            <person name="Micklem G."/>
            <person name="Kim H."/>
            <person name="Bhak J."/>
            <person name="Lajeunesse T.C."/>
            <person name="Voolstra C.R."/>
        </authorList>
    </citation>
    <scope>NUCLEOTIDE SEQUENCE [LARGE SCALE GENOMIC DNA]</scope>
    <source>
        <strain evidence="2 3">CCMP2467</strain>
    </source>
</reference>
<sequence length="444" mass="48989">MRGGLRLLGRAEALSRLDSLKDRSPLFSMGQSPSLTAPCYAARDGLNPDFPEADVEAPSPSLADTETSPESDGCFASASTQTDEFGAGVRGGSPETRSCHDIVTPQGIDTSPMPVRPVLVEGPQKFLAPRFPESPAHPSVAQSSLCSDQGPLPLRVMFNSSQDRCRQHRRQALSEPPMRIRGASKNLTDCRHGPDGAAKADRLVHIIRRERRTHKRVLDFLAEHGFKGVDDSRRQRLGYARWCPLHAAVTEYDAEMAEWAWSDSERTCPAIMITMILIVRPKQVTGVDLTCLQCWKHTSCGEADSARECVQWPTLCVEDRRRQEGAALAGCSSAERYATLVISVIVPMHGVGPGRRYGSHPVGLHDLLTSLQRSPCLVALRRKERVEFMKKRDFDRHFACCHEVACLPQREQAPVGSTIDKGFQQSHDVVDLVSKVNALSFVAF</sequence>
<organism evidence="2 3">
    <name type="scientific">Symbiodinium microadriaticum</name>
    <name type="common">Dinoflagellate</name>
    <name type="synonym">Zooxanthella microadriatica</name>
    <dbReference type="NCBI Taxonomy" id="2951"/>
    <lineage>
        <taxon>Eukaryota</taxon>
        <taxon>Sar</taxon>
        <taxon>Alveolata</taxon>
        <taxon>Dinophyceae</taxon>
        <taxon>Suessiales</taxon>
        <taxon>Symbiodiniaceae</taxon>
        <taxon>Symbiodinium</taxon>
    </lineage>
</organism>
<protein>
    <submittedName>
        <fullName evidence="2">Uncharacterized protein</fullName>
    </submittedName>
</protein>
<comment type="caution">
    <text evidence="2">The sequence shown here is derived from an EMBL/GenBank/DDBJ whole genome shotgun (WGS) entry which is preliminary data.</text>
</comment>
<dbReference type="OrthoDB" id="408102at2759"/>
<dbReference type="EMBL" id="LSRX01000666">
    <property type="protein sequence ID" value="OLP91418.1"/>
    <property type="molecule type" value="Genomic_DNA"/>
</dbReference>
<dbReference type="Proteomes" id="UP000186817">
    <property type="component" value="Unassembled WGS sequence"/>
</dbReference>
<keyword evidence="3" id="KW-1185">Reference proteome</keyword>
<evidence type="ECO:0000256" key="1">
    <source>
        <dbReference type="SAM" id="MobiDB-lite"/>
    </source>
</evidence>
<accession>A0A1Q9D8G0</accession>
<evidence type="ECO:0000313" key="3">
    <source>
        <dbReference type="Proteomes" id="UP000186817"/>
    </source>
</evidence>